<evidence type="ECO:0000256" key="1">
    <source>
        <dbReference type="SAM" id="MobiDB-lite"/>
    </source>
</evidence>
<evidence type="ECO:0000313" key="3">
    <source>
        <dbReference type="Proteomes" id="UP000298390"/>
    </source>
</evidence>
<sequence length="286" mass="32362">MPATRRTSLRASRPAPPPLPRPSSASRSHSTTRQAQRDKVLSDQLIRYGCLWEEHAHHIRTKEKTEEGLTSAHARASDRWANDPEFSRGRGPTKNYAEEKDGYIEYIEGIIRAHTKPIMEMSVEDHCIVSFAAFSAYNVIFYNELSGDLERIGRLKPNISKNLYAPRPAHLLDVSLTTSAVSNVLRRIRPLNLTFSITLHAQKRPQTRKVEAEIRGVAQLGNTFKYKTPAMRKPRSCVVTLVATGLESTHYTIKHLTAKDPDGVRAQPVTLSEEGFRKIWDARVRD</sequence>
<feature type="compositionally biased region" description="Low complexity" evidence="1">
    <location>
        <begin position="1"/>
        <end position="13"/>
    </location>
</feature>
<dbReference type="Proteomes" id="UP000298390">
    <property type="component" value="Unassembled WGS sequence"/>
</dbReference>
<gene>
    <name evidence="2" type="ORF">EVJ58_g1532</name>
</gene>
<feature type="compositionally biased region" description="Low complexity" evidence="1">
    <location>
        <begin position="22"/>
        <end position="33"/>
    </location>
</feature>
<accession>A0A4Y9Z0M4</accession>
<feature type="compositionally biased region" description="Basic and acidic residues" evidence="1">
    <location>
        <begin position="75"/>
        <end position="88"/>
    </location>
</feature>
<organism evidence="2 3">
    <name type="scientific">Rhodofomes roseus</name>
    <dbReference type="NCBI Taxonomy" id="34475"/>
    <lineage>
        <taxon>Eukaryota</taxon>
        <taxon>Fungi</taxon>
        <taxon>Dikarya</taxon>
        <taxon>Basidiomycota</taxon>
        <taxon>Agaricomycotina</taxon>
        <taxon>Agaricomycetes</taxon>
        <taxon>Polyporales</taxon>
        <taxon>Rhodofomes</taxon>
    </lineage>
</organism>
<dbReference type="EMBL" id="SEKV01000050">
    <property type="protein sequence ID" value="TFY67567.1"/>
    <property type="molecule type" value="Genomic_DNA"/>
</dbReference>
<dbReference type="AlphaFoldDB" id="A0A4Y9Z0M4"/>
<proteinExistence type="predicted"/>
<comment type="caution">
    <text evidence="2">The sequence shown here is derived from an EMBL/GenBank/DDBJ whole genome shotgun (WGS) entry which is preliminary data.</text>
</comment>
<evidence type="ECO:0000313" key="2">
    <source>
        <dbReference type="EMBL" id="TFY67567.1"/>
    </source>
</evidence>
<reference evidence="2 3" key="1">
    <citation type="submission" date="2019-01" db="EMBL/GenBank/DDBJ databases">
        <title>Genome sequencing of the rare red list fungi Fomitopsis rosea.</title>
        <authorList>
            <person name="Buettner E."/>
            <person name="Kellner H."/>
        </authorList>
    </citation>
    <scope>NUCLEOTIDE SEQUENCE [LARGE SCALE GENOMIC DNA]</scope>
    <source>
        <strain evidence="2 3">DSM 105464</strain>
    </source>
</reference>
<feature type="region of interest" description="Disordered" evidence="1">
    <location>
        <begin position="1"/>
        <end position="38"/>
    </location>
</feature>
<feature type="region of interest" description="Disordered" evidence="1">
    <location>
        <begin position="61"/>
        <end position="94"/>
    </location>
</feature>
<protein>
    <submittedName>
        <fullName evidence="2">Uncharacterized protein</fullName>
    </submittedName>
</protein>
<name>A0A4Y9Z0M4_9APHY</name>